<feature type="transmembrane region" description="Helical" evidence="13">
    <location>
        <begin position="221"/>
        <end position="243"/>
    </location>
</feature>
<evidence type="ECO:0000256" key="13">
    <source>
        <dbReference type="SAM" id="Phobius"/>
    </source>
</evidence>
<feature type="transmembrane region" description="Helical" evidence="13">
    <location>
        <begin position="501"/>
        <end position="521"/>
    </location>
</feature>
<feature type="transmembrane region" description="Helical" evidence="13">
    <location>
        <begin position="301"/>
        <end position="320"/>
    </location>
</feature>
<feature type="transmembrane region" description="Helical" evidence="13">
    <location>
        <begin position="332"/>
        <end position="352"/>
    </location>
</feature>
<keyword evidence="2" id="KW-0813">Transport</keyword>
<keyword evidence="6" id="KW-0106">Calcium</keyword>
<dbReference type="EMBL" id="GG662299">
    <property type="protein sequence ID" value="EAS06251.3"/>
    <property type="molecule type" value="Genomic_DNA"/>
</dbReference>
<dbReference type="Pfam" id="PF00520">
    <property type="entry name" value="Ion_trans"/>
    <property type="match status" value="1"/>
</dbReference>
<evidence type="ECO:0000256" key="2">
    <source>
        <dbReference type="ARBA" id="ARBA00022448"/>
    </source>
</evidence>
<evidence type="ECO:0000256" key="5">
    <source>
        <dbReference type="ARBA" id="ARBA00022692"/>
    </source>
</evidence>
<keyword evidence="12" id="KW-0407">Ion channel</keyword>
<evidence type="ECO:0000256" key="6">
    <source>
        <dbReference type="ARBA" id="ARBA00022837"/>
    </source>
</evidence>
<feature type="transmembrane region" description="Helical" evidence="13">
    <location>
        <begin position="95"/>
        <end position="120"/>
    </location>
</feature>
<evidence type="ECO:0000256" key="3">
    <source>
        <dbReference type="ARBA" id="ARBA00022568"/>
    </source>
</evidence>
<evidence type="ECO:0000313" key="15">
    <source>
        <dbReference type="EMBL" id="EAS06251.3"/>
    </source>
</evidence>
<evidence type="ECO:0000256" key="1">
    <source>
        <dbReference type="ARBA" id="ARBA00004141"/>
    </source>
</evidence>
<dbReference type="KEGG" id="tet:TTHERM_00327330"/>
<dbReference type="GeneID" id="7828607"/>
<feature type="transmembrane region" description="Helical" evidence="13">
    <location>
        <begin position="29"/>
        <end position="49"/>
    </location>
</feature>
<keyword evidence="7" id="KW-0851">Voltage-gated channel</keyword>
<feature type="transmembrane region" description="Helical" evidence="13">
    <location>
        <begin position="438"/>
        <end position="460"/>
    </location>
</feature>
<dbReference type="GO" id="GO:0098703">
    <property type="term" value="P:calcium ion import across plasma membrane"/>
    <property type="evidence" value="ECO:0007669"/>
    <property type="project" value="TreeGrafter"/>
</dbReference>
<keyword evidence="8 13" id="KW-1133">Transmembrane helix</keyword>
<sequence length="619" mass="72602">MADLLKQIEQVYPELNVPNKIKNASVKKFLVRFNEAFNVAIILTLFFTFMALPDGSQTERFIFRSINEISSILISIMSILNLIHLKHLYFDSKYYGAPFVLIDFLSGVFCIFLDIISLIVGKNMLGIYYADGFRMLKLFTFEKLRIIIKDIFYVMPKAKKVFFSMVFVFFVFSLIGFKLFHHVNAEQFRNLFVSLLSMFQVLTFDSWNVQMNIPIINKWGGHWSIFFIIAIFLLQFFYFNFFLSEFVTYYSNRNYRVNFVYKYNQDEIHNHKLKEWSKRYLSVNEVLKVLKIEKSEKDLSLIDFILANYKYLYIFAILFIELLRVFFNPLLFVYILEVIVGLLAIIEFSLIIEQLQLKEKKSINGDKSTLQQICQSSKLVFLFLAGFVGFAVDLISMIYGNYTLNYGSCFRILVLLTTYECQFSFIKLSQVFSKIGEMGFVNLAIMYTLAIIGYYCLYRFDVTFGFYFEDVTNTYMYLLQTITFDAWGDIARAAMLMNPVYAIYFAFMIIFMGFLLQNFMVGTIATTVQPACEDEFNQSRVLQRKISQYQVNILRESLGNSQQFNQNSQNLKKDQESTENLKKLKEIIEEFNKGQGNLTVTFEGKSYDLKSKNIISLQN</sequence>
<proteinExistence type="predicted"/>
<dbReference type="Gene3D" id="1.10.287.70">
    <property type="match status" value="2"/>
</dbReference>
<dbReference type="InterPro" id="IPR005821">
    <property type="entry name" value="Ion_trans_dom"/>
</dbReference>
<dbReference type="eggNOG" id="ENOG502SP0N">
    <property type="taxonomic scope" value="Eukaryota"/>
</dbReference>
<organism evidence="15 16">
    <name type="scientific">Tetrahymena thermophila (strain SB210)</name>
    <dbReference type="NCBI Taxonomy" id="312017"/>
    <lineage>
        <taxon>Eukaryota</taxon>
        <taxon>Sar</taxon>
        <taxon>Alveolata</taxon>
        <taxon>Ciliophora</taxon>
        <taxon>Intramacronucleata</taxon>
        <taxon>Oligohymenophorea</taxon>
        <taxon>Hymenostomatida</taxon>
        <taxon>Tetrahymenina</taxon>
        <taxon>Tetrahymenidae</taxon>
        <taxon>Tetrahymena</taxon>
    </lineage>
</organism>
<comment type="subcellular location">
    <subcellularLocation>
        <location evidence="1">Membrane</location>
        <topology evidence="1">Multi-pass membrane protein</topology>
    </subcellularLocation>
</comment>
<keyword evidence="9" id="KW-0406">Ion transport</keyword>
<dbReference type="InParanoid" id="I7LXV2"/>
<keyword evidence="3" id="KW-0109">Calcium transport</keyword>
<keyword evidence="16" id="KW-1185">Reference proteome</keyword>
<protein>
    <submittedName>
        <fullName evidence="15">Cation channel family transporter</fullName>
    </submittedName>
</protein>
<evidence type="ECO:0000256" key="4">
    <source>
        <dbReference type="ARBA" id="ARBA00022673"/>
    </source>
</evidence>
<dbReference type="Proteomes" id="UP000009168">
    <property type="component" value="Unassembled WGS sequence"/>
</dbReference>
<evidence type="ECO:0000313" key="16">
    <source>
        <dbReference type="Proteomes" id="UP000009168"/>
    </source>
</evidence>
<feature type="transmembrane region" description="Helical" evidence="13">
    <location>
        <begin position="61"/>
        <end position="83"/>
    </location>
</feature>
<evidence type="ECO:0000256" key="12">
    <source>
        <dbReference type="ARBA" id="ARBA00023303"/>
    </source>
</evidence>
<dbReference type="OrthoDB" id="298010at2759"/>
<dbReference type="InterPro" id="IPR050599">
    <property type="entry name" value="VDCC_alpha-1_subunit"/>
</dbReference>
<accession>I7LXV2</accession>
<dbReference type="AlphaFoldDB" id="I7LXV2"/>
<feature type="transmembrane region" description="Helical" evidence="13">
    <location>
        <begin position="161"/>
        <end position="180"/>
    </location>
</feature>
<evidence type="ECO:0000256" key="11">
    <source>
        <dbReference type="ARBA" id="ARBA00023180"/>
    </source>
</evidence>
<evidence type="ECO:0000256" key="8">
    <source>
        <dbReference type="ARBA" id="ARBA00022989"/>
    </source>
</evidence>
<feature type="transmembrane region" description="Helical" evidence="13">
    <location>
        <begin position="379"/>
        <end position="399"/>
    </location>
</feature>
<evidence type="ECO:0000259" key="14">
    <source>
        <dbReference type="Pfam" id="PF00520"/>
    </source>
</evidence>
<dbReference type="GO" id="GO:0008331">
    <property type="term" value="F:high voltage-gated calcium channel activity"/>
    <property type="evidence" value="ECO:0007669"/>
    <property type="project" value="TreeGrafter"/>
</dbReference>
<evidence type="ECO:0000256" key="7">
    <source>
        <dbReference type="ARBA" id="ARBA00022882"/>
    </source>
</evidence>
<keyword evidence="4" id="KW-0107">Calcium channel</keyword>
<dbReference type="STRING" id="312017.I7LXV2"/>
<dbReference type="GO" id="GO:0005891">
    <property type="term" value="C:voltage-gated calcium channel complex"/>
    <property type="evidence" value="ECO:0007669"/>
    <property type="project" value="TreeGrafter"/>
</dbReference>
<feature type="domain" description="Ion transport" evidence="14">
    <location>
        <begin position="37"/>
        <end position="253"/>
    </location>
</feature>
<keyword evidence="11" id="KW-0325">Glycoprotein</keyword>
<keyword evidence="5 13" id="KW-0812">Transmembrane</keyword>
<dbReference type="RefSeq" id="XP_001026496.3">
    <property type="nucleotide sequence ID" value="XM_001026496.3"/>
</dbReference>
<dbReference type="PANTHER" id="PTHR45628">
    <property type="entry name" value="VOLTAGE-DEPENDENT CALCIUM CHANNEL TYPE A SUBUNIT ALPHA-1"/>
    <property type="match status" value="1"/>
</dbReference>
<gene>
    <name evidence="15" type="ORF">TTHERM_00327330</name>
</gene>
<keyword evidence="10 13" id="KW-0472">Membrane</keyword>
<evidence type="ECO:0000256" key="10">
    <source>
        <dbReference type="ARBA" id="ARBA00023136"/>
    </source>
</evidence>
<name>I7LXV2_TETTS</name>
<evidence type="ECO:0000256" key="9">
    <source>
        <dbReference type="ARBA" id="ARBA00023065"/>
    </source>
</evidence>
<dbReference type="PANTHER" id="PTHR45628:SF7">
    <property type="entry name" value="VOLTAGE-DEPENDENT CALCIUM CHANNEL TYPE A SUBUNIT ALPHA-1"/>
    <property type="match status" value="1"/>
</dbReference>
<feature type="transmembrane region" description="Helical" evidence="13">
    <location>
        <begin position="192"/>
        <end position="209"/>
    </location>
</feature>
<reference evidence="16" key="1">
    <citation type="journal article" date="2006" name="PLoS Biol.">
        <title>Macronuclear genome sequence of the ciliate Tetrahymena thermophila, a model eukaryote.</title>
        <authorList>
            <person name="Eisen J.A."/>
            <person name="Coyne R.S."/>
            <person name="Wu M."/>
            <person name="Wu D."/>
            <person name="Thiagarajan M."/>
            <person name="Wortman J.R."/>
            <person name="Badger J.H."/>
            <person name="Ren Q."/>
            <person name="Amedeo P."/>
            <person name="Jones K.M."/>
            <person name="Tallon L.J."/>
            <person name="Delcher A.L."/>
            <person name="Salzberg S.L."/>
            <person name="Silva J.C."/>
            <person name="Haas B.J."/>
            <person name="Majoros W.H."/>
            <person name="Farzad M."/>
            <person name="Carlton J.M."/>
            <person name="Smith R.K. Jr."/>
            <person name="Garg J."/>
            <person name="Pearlman R.E."/>
            <person name="Karrer K.M."/>
            <person name="Sun L."/>
            <person name="Manning G."/>
            <person name="Elde N.C."/>
            <person name="Turkewitz A.P."/>
            <person name="Asai D.J."/>
            <person name="Wilkes D.E."/>
            <person name="Wang Y."/>
            <person name="Cai H."/>
            <person name="Collins K."/>
            <person name="Stewart B.A."/>
            <person name="Lee S.R."/>
            <person name="Wilamowska K."/>
            <person name="Weinberg Z."/>
            <person name="Ruzzo W.L."/>
            <person name="Wloga D."/>
            <person name="Gaertig J."/>
            <person name="Frankel J."/>
            <person name="Tsao C.-C."/>
            <person name="Gorovsky M.A."/>
            <person name="Keeling P.J."/>
            <person name="Waller R.F."/>
            <person name="Patron N.J."/>
            <person name="Cherry J.M."/>
            <person name="Stover N.A."/>
            <person name="Krieger C.J."/>
            <person name="del Toro C."/>
            <person name="Ryder H.F."/>
            <person name="Williamson S.C."/>
            <person name="Barbeau R.A."/>
            <person name="Hamilton E.P."/>
            <person name="Orias E."/>
        </authorList>
    </citation>
    <scope>NUCLEOTIDE SEQUENCE [LARGE SCALE GENOMIC DNA]</scope>
    <source>
        <strain evidence="16">SB210</strain>
    </source>
</reference>